<dbReference type="EMBL" id="MCSI01000162">
    <property type="protein sequence ID" value="PME57855.1"/>
    <property type="molecule type" value="Genomic_DNA"/>
</dbReference>
<gene>
    <name evidence="1" type="ORF">BCV30_17125</name>
</gene>
<organism evidence="1 2">
    <name type="scientific">Vibrio lentus</name>
    <dbReference type="NCBI Taxonomy" id="136468"/>
    <lineage>
        <taxon>Bacteria</taxon>
        <taxon>Pseudomonadati</taxon>
        <taxon>Pseudomonadota</taxon>
        <taxon>Gammaproteobacteria</taxon>
        <taxon>Vibrionales</taxon>
        <taxon>Vibrionaceae</taxon>
        <taxon>Vibrio</taxon>
    </lineage>
</organism>
<dbReference type="Proteomes" id="UP000235778">
    <property type="component" value="Unassembled WGS sequence"/>
</dbReference>
<name>A0A2N7BK83_9VIBR</name>
<evidence type="ECO:0000313" key="1">
    <source>
        <dbReference type="EMBL" id="PME57855.1"/>
    </source>
</evidence>
<protein>
    <submittedName>
        <fullName evidence="1">Uncharacterized protein</fullName>
    </submittedName>
</protein>
<comment type="caution">
    <text evidence="1">The sequence shown here is derived from an EMBL/GenBank/DDBJ whole genome shotgun (WGS) entry which is preliminary data.</text>
</comment>
<reference evidence="2" key="1">
    <citation type="submission" date="2016-07" db="EMBL/GenBank/DDBJ databases">
        <title>Nontailed viruses are major unrecognized killers of bacteria in the ocean.</title>
        <authorList>
            <person name="Kauffman K."/>
            <person name="Hussain F."/>
            <person name="Yang J."/>
            <person name="Arevalo P."/>
            <person name="Brown J."/>
            <person name="Cutler M."/>
            <person name="Kelly L."/>
            <person name="Polz M.F."/>
        </authorList>
    </citation>
    <scope>NUCLEOTIDE SEQUENCE [LARGE SCALE GENOMIC DNA]</scope>
    <source>
        <strain evidence="2">10N.286.55.C1</strain>
    </source>
</reference>
<dbReference type="AlphaFoldDB" id="A0A2N7BK83"/>
<evidence type="ECO:0000313" key="2">
    <source>
        <dbReference type="Proteomes" id="UP000235778"/>
    </source>
</evidence>
<accession>A0A2N7BK83</accession>
<sequence>MSKFNYDELHTVYKAFKQSYFEGDETSLLALSIQYNYQDIHCLYQLFERLEDKPSTTSMSLMALGIDWQTQQALFGDFETLREIAGLVSPPPMSHVECFDAFVLPYWTIMSKKGIVLISTRSQEHFTFVHRVSGVEIQVNIKR</sequence>
<dbReference type="RefSeq" id="WP_008221844.1">
    <property type="nucleotide sequence ID" value="NZ_MCSH01000080.1"/>
</dbReference>
<proteinExistence type="predicted"/>